<sequence length="125" mass="13080">MKAYLRSLGIQALRWRAAGGGRMGRGQAHCGLEASPAKRLLCTSCPRFFPQSGIWPSARGRGLEVGSSAAQMLFCAPCPRVGFGIWEQGIGAGIGSGTAARSCRKEQQMKLRGGCATVATVPGAR</sequence>
<dbReference type="AlphaFoldDB" id="A0AAV7TWN4"/>
<keyword evidence="2" id="KW-1185">Reference proteome</keyword>
<protein>
    <submittedName>
        <fullName evidence="1">Uncharacterized protein</fullName>
    </submittedName>
</protein>
<evidence type="ECO:0000313" key="1">
    <source>
        <dbReference type="EMBL" id="KAJ1180666.1"/>
    </source>
</evidence>
<gene>
    <name evidence="1" type="ORF">NDU88_005884</name>
</gene>
<comment type="caution">
    <text evidence="1">The sequence shown here is derived from an EMBL/GenBank/DDBJ whole genome shotgun (WGS) entry which is preliminary data.</text>
</comment>
<evidence type="ECO:0000313" key="2">
    <source>
        <dbReference type="Proteomes" id="UP001066276"/>
    </source>
</evidence>
<proteinExistence type="predicted"/>
<dbReference type="EMBL" id="JANPWB010000006">
    <property type="protein sequence ID" value="KAJ1180666.1"/>
    <property type="molecule type" value="Genomic_DNA"/>
</dbReference>
<organism evidence="1 2">
    <name type="scientific">Pleurodeles waltl</name>
    <name type="common">Iberian ribbed newt</name>
    <dbReference type="NCBI Taxonomy" id="8319"/>
    <lineage>
        <taxon>Eukaryota</taxon>
        <taxon>Metazoa</taxon>
        <taxon>Chordata</taxon>
        <taxon>Craniata</taxon>
        <taxon>Vertebrata</taxon>
        <taxon>Euteleostomi</taxon>
        <taxon>Amphibia</taxon>
        <taxon>Batrachia</taxon>
        <taxon>Caudata</taxon>
        <taxon>Salamandroidea</taxon>
        <taxon>Salamandridae</taxon>
        <taxon>Pleurodelinae</taxon>
        <taxon>Pleurodeles</taxon>
    </lineage>
</organism>
<dbReference type="Proteomes" id="UP001066276">
    <property type="component" value="Chromosome 3_2"/>
</dbReference>
<name>A0AAV7TWN4_PLEWA</name>
<accession>A0AAV7TWN4</accession>
<reference evidence="1" key="1">
    <citation type="journal article" date="2022" name="bioRxiv">
        <title>Sequencing and chromosome-scale assembly of the giantPleurodeles waltlgenome.</title>
        <authorList>
            <person name="Brown T."/>
            <person name="Elewa A."/>
            <person name="Iarovenko S."/>
            <person name="Subramanian E."/>
            <person name="Araus A.J."/>
            <person name="Petzold A."/>
            <person name="Susuki M."/>
            <person name="Suzuki K.-i.T."/>
            <person name="Hayashi T."/>
            <person name="Toyoda A."/>
            <person name="Oliveira C."/>
            <person name="Osipova E."/>
            <person name="Leigh N.D."/>
            <person name="Simon A."/>
            <person name="Yun M.H."/>
        </authorList>
    </citation>
    <scope>NUCLEOTIDE SEQUENCE</scope>
    <source>
        <strain evidence="1">20211129_DDA</strain>
        <tissue evidence="1">Liver</tissue>
    </source>
</reference>